<evidence type="ECO:0000313" key="2">
    <source>
        <dbReference type="EMBL" id="KAK7116037.1"/>
    </source>
</evidence>
<feature type="compositionally biased region" description="Gly residues" evidence="1">
    <location>
        <begin position="157"/>
        <end position="190"/>
    </location>
</feature>
<comment type="caution">
    <text evidence="2">The sequence shown here is derived from an EMBL/GenBank/DDBJ whole genome shotgun (WGS) entry which is preliminary data.</text>
</comment>
<feature type="compositionally biased region" description="Polar residues" evidence="1">
    <location>
        <begin position="937"/>
        <end position="946"/>
    </location>
</feature>
<keyword evidence="3" id="KW-1185">Reference proteome</keyword>
<protein>
    <submittedName>
        <fullName evidence="2">Uncharacterized protein</fullName>
    </submittedName>
</protein>
<proteinExistence type="predicted"/>
<gene>
    <name evidence="2" type="ORF">V1264_001792</name>
</gene>
<evidence type="ECO:0000256" key="1">
    <source>
        <dbReference type="SAM" id="MobiDB-lite"/>
    </source>
</evidence>
<accession>A0AAN9C2A7</accession>
<dbReference type="AlphaFoldDB" id="A0AAN9C2A7"/>
<reference evidence="2 3" key="1">
    <citation type="submission" date="2024-02" db="EMBL/GenBank/DDBJ databases">
        <title>Chromosome-scale genome assembly of the rough periwinkle Littorina saxatilis.</title>
        <authorList>
            <person name="De Jode A."/>
            <person name="Faria R."/>
            <person name="Formenti G."/>
            <person name="Sims Y."/>
            <person name="Smith T.P."/>
            <person name="Tracey A."/>
            <person name="Wood J.M.D."/>
            <person name="Zagrodzka Z.B."/>
            <person name="Johannesson K."/>
            <person name="Butlin R.K."/>
            <person name="Leder E.H."/>
        </authorList>
    </citation>
    <scope>NUCLEOTIDE SEQUENCE [LARGE SCALE GENOMIC DNA]</scope>
    <source>
        <strain evidence="2">Snail1</strain>
        <tissue evidence="2">Muscle</tissue>
    </source>
</reference>
<feature type="compositionally biased region" description="Basic and acidic residues" evidence="1">
    <location>
        <begin position="137"/>
        <end position="150"/>
    </location>
</feature>
<feature type="compositionally biased region" description="Basic and acidic residues" evidence="1">
    <location>
        <begin position="951"/>
        <end position="1001"/>
    </location>
</feature>
<organism evidence="2 3">
    <name type="scientific">Littorina saxatilis</name>
    <dbReference type="NCBI Taxonomy" id="31220"/>
    <lineage>
        <taxon>Eukaryota</taxon>
        <taxon>Metazoa</taxon>
        <taxon>Spiralia</taxon>
        <taxon>Lophotrochozoa</taxon>
        <taxon>Mollusca</taxon>
        <taxon>Gastropoda</taxon>
        <taxon>Caenogastropoda</taxon>
        <taxon>Littorinimorpha</taxon>
        <taxon>Littorinoidea</taxon>
        <taxon>Littorinidae</taxon>
        <taxon>Littorina</taxon>
    </lineage>
</organism>
<feature type="compositionally biased region" description="Basic residues" evidence="1">
    <location>
        <begin position="125"/>
        <end position="136"/>
    </location>
</feature>
<feature type="region of interest" description="Disordered" evidence="1">
    <location>
        <begin position="118"/>
        <end position="211"/>
    </location>
</feature>
<sequence length="1088" mass="121886">MAAPPAENGDFKELKLTISGVTRTFAEWTEDFVDRYYPDLHQRCYRVPALHFNRQELSTKSVTEDGEGVFLKSHILQGDLAHTVILEHFERLGHHLQEHRGTPLFIISSLEFDNYLAKIPNPQNPKKKKRYHKKKQKNETEVADQGKREPTLVTEKAGGGGKGNEGGGGVGGRGGGGGGGIWNEGGGGGRAEGRRDDPRPQQPPRAGQRGEMDVVILSQKWGVILVEVKSTMSPHNTWQHSAEEKRRRVLQAIQQVKESNRVVNEIMPDLSCLPQCVTQVVALPYISREQLQQVLLDEDDVGEDVVFICKDDLDEKDLRTQEAANTQGHETGVDTTETKEYVPTSEAWTPPLYDWWQRTIGEGKQPLPLKDMRTMVGRTCGLLSIVRVWTWTKPRVEVRTAAQAISQVGECFSQVVLTPTQTAILADRASTHVVLSGPMGSGKTLMLQLKGRQWASERKRVIILNVRNSARGRPTGFLLEEAIKRHTEEVQSGTVERYNRALDDFKMETFAADLKQGSTDNLGFLLDELTRNTFRLVTELRERFPNATIWCSNMNCRGVPEGFCLYRLTDCLRCPPSVQLLLKELDLNPLNKGVYTTRSAVRGLPCDGPPCIFIYHKEHNTDVRASDCVQCADRLVDILHNLGLVFPCEISAQDEQTPTAQRRAKKATFVDAAPLTFRDVLFLYSIPPAYWKQVGEHRWETDIPDVIKCILYQLRCKFLLRLSEQGVPMKFALDMTSRDIALPTKGEITVTDVVSVPSLERKVVIFMSGGEAFTDQEVDSTSVNMAVKLLQNTFGKETDAAPSPTSKDEVHSSNAGDNQAGRKEMDTSMEDAAVNMLHSLLAMQQSRIAFPNIIEATKEDIRQTIKKIFRNLKVKTAAQWFEGKHFPDTPSSTDKVGIKARRSMEARGDSPGLLAALKHQEKTIGLNAPACSARNGPRSTSSQSLFSVPDFEPKECHMDGQKSGEEKRCAEEDGQRKESNHTDECGERKSFTNEASLHKNETVADHMSQEIKNEDESIKESCIQQESSQPDEKKKGFDRESERENMDTLLLAERHRIQEAMSSLSMDDQDLVFLAASRCLSQLVVFID</sequence>
<dbReference type="SUPFAM" id="SSF52540">
    <property type="entry name" value="P-loop containing nucleoside triphosphate hydrolases"/>
    <property type="match status" value="1"/>
</dbReference>
<feature type="compositionally biased region" description="Basic and acidic residues" evidence="1">
    <location>
        <begin position="1030"/>
        <end position="1044"/>
    </location>
</feature>
<feature type="region of interest" description="Disordered" evidence="1">
    <location>
        <begin position="928"/>
        <end position="1001"/>
    </location>
</feature>
<name>A0AAN9C2A7_9CAEN</name>
<dbReference type="Proteomes" id="UP001374579">
    <property type="component" value="Unassembled WGS sequence"/>
</dbReference>
<evidence type="ECO:0000313" key="3">
    <source>
        <dbReference type="Proteomes" id="UP001374579"/>
    </source>
</evidence>
<feature type="region of interest" description="Disordered" evidence="1">
    <location>
        <begin position="1013"/>
        <end position="1044"/>
    </location>
</feature>
<dbReference type="EMBL" id="JBAMIC010000001">
    <property type="protein sequence ID" value="KAK7116037.1"/>
    <property type="molecule type" value="Genomic_DNA"/>
</dbReference>
<feature type="region of interest" description="Disordered" evidence="1">
    <location>
        <begin position="796"/>
        <end position="825"/>
    </location>
</feature>
<dbReference type="InterPro" id="IPR027417">
    <property type="entry name" value="P-loop_NTPase"/>
</dbReference>